<name>A0A9P5B3Y8_9HYPO</name>
<comment type="caution">
    <text evidence="2">The sequence shown here is derived from an EMBL/GenBank/DDBJ whole genome shotgun (WGS) entry which is preliminary data.</text>
</comment>
<reference evidence="2" key="1">
    <citation type="submission" date="2020-01" db="EMBL/GenBank/DDBJ databases">
        <title>Identification and distribution of gene clusters putatively required for synthesis of sphingolipid metabolism inhibitors in phylogenetically diverse species of the filamentous fungus Fusarium.</title>
        <authorList>
            <person name="Kim H.-S."/>
            <person name="Busman M."/>
            <person name="Brown D.W."/>
            <person name="Divon H."/>
            <person name="Uhlig S."/>
            <person name="Proctor R.H."/>
        </authorList>
    </citation>
    <scope>NUCLEOTIDE SEQUENCE</scope>
    <source>
        <strain evidence="2">NRRL 31653</strain>
    </source>
</reference>
<keyword evidence="1" id="KW-0812">Transmembrane</keyword>
<evidence type="ECO:0000256" key="1">
    <source>
        <dbReference type="SAM" id="Phobius"/>
    </source>
</evidence>
<evidence type="ECO:0000313" key="2">
    <source>
        <dbReference type="EMBL" id="KAF4494156.1"/>
    </source>
</evidence>
<gene>
    <name evidence="2" type="ORF">FAGAP_9719</name>
</gene>
<keyword evidence="3" id="KW-1185">Reference proteome</keyword>
<feature type="transmembrane region" description="Helical" evidence="1">
    <location>
        <begin position="293"/>
        <end position="319"/>
    </location>
</feature>
<accession>A0A9P5B3Y8</accession>
<dbReference type="AlphaFoldDB" id="A0A9P5B3Y8"/>
<dbReference type="EMBL" id="LUFC02000804">
    <property type="protein sequence ID" value="KAF4494156.1"/>
    <property type="molecule type" value="Genomic_DNA"/>
</dbReference>
<keyword evidence="1" id="KW-1133">Transmembrane helix</keyword>
<protein>
    <submittedName>
        <fullName evidence="2">Uncharacterized protein</fullName>
    </submittedName>
</protein>
<evidence type="ECO:0000313" key="3">
    <source>
        <dbReference type="Proteomes" id="UP000737391"/>
    </source>
</evidence>
<sequence>MTIGQLHNNQKFELLTQIWPGMLRADFDTYAELYEKYYLYLDDQFSFIQQKPTLYTAHTLGELGNLIRRIQRPNHMKKADIVTDQSQASYNTVDIAARMWLTIHIQHSNAHSPDCFQWPEDKTLSDAFAEWLNQRILSNRPLDDDDTRQIPLDFSIPNLIRYYEMKVIWTSDLLQHLNVDWEHNQIKVYEHGICLRNHMKNPGLLPFPKELVREAVDTLTLLFPRCKDTDDLLLKERRPILDVPYGRSRLLALSNYHYWRRNLSELITHWENGPKGLSQIRLKPDHGNLMEYVTFWVATLVLILTILSIAFGVGSLVLAKKALDVSVQSYNLALAIACADKNETNTLPGFCK</sequence>
<organism evidence="2 3">
    <name type="scientific">Fusarium agapanthi</name>
    <dbReference type="NCBI Taxonomy" id="1803897"/>
    <lineage>
        <taxon>Eukaryota</taxon>
        <taxon>Fungi</taxon>
        <taxon>Dikarya</taxon>
        <taxon>Ascomycota</taxon>
        <taxon>Pezizomycotina</taxon>
        <taxon>Sordariomycetes</taxon>
        <taxon>Hypocreomycetidae</taxon>
        <taxon>Hypocreales</taxon>
        <taxon>Nectriaceae</taxon>
        <taxon>Fusarium</taxon>
        <taxon>Fusarium fujikuroi species complex</taxon>
    </lineage>
</organism>
<keyword evidence="1" id="KW-0472">Membrane</keyword>
<dbReference type="OrthoDB" id="5428890at2759"/>
<dbReference type="Proteomes" id="UP000737391">
    <property type="component" value="Unassembled WGS sequence"/>
</dbReference>
<proteinExistence type="predicted"/>